<sequence>MMHDVGVWGSADELIPVIDPRWFFPFSQESIQGIGYARWFLSNGKQGIVPPEEMMKCMELYQQIERIPDPTEQVRLFQQIIELNRQHLWVIGTIGRVPSLFVVKDTFRNVPEVAVSGWIFRTPGSTAPECYAIDQLTIENDEGD</sequence>
<gene>
    <name evidence="1" type="ORF">METZ01_LOCUS197523</name>
</gene>
<accession>A0A382E2L7</accession>
<dbReference type="EMBL" id="UINC01042273">
    <property type="protein sequence ID" value="SVB44669.1"/>
    <property type="molecule type" value="Genomic_DNA"/>
</dbReference>
<protein>
    <submittedName>
        <fullName evidence="1">Uncharacterized protein</fullName>
    </submittedName>
</protein>
<reference evidence="1" key="1">
    <citation type="submission" date="2018-05" db="EMBL/GenBank/DDBJ databases">
        <authorList>
            <person name="Lanie J.A."/>
            <person name="Ng W.-L."/>
            <person name="Kazmierczak K.M."/>
            <person name="Andrzejewski T.M."/>
            <person name="Davidsen T.M."/>
            <person name="Wayne K.J."/>
            <person name="Tettelin H."/>
            <person name="Glass J.I."/>
            <person name="Rusch D."/>
            <person name="Podicherti R."/>
            <person name="Tsui H.-C.T."/>
            <person name="Winkler M.E."/>
        </authorList>
    </citation>
    <scope>NUCLEOTIDE SEQUENCE</scope>
</reference>
<organism evidence="1">
    <name type="scientific">marine metagenome</name>
    <dbReference type="NCBI Taxonomy" id="408172"/>
    <lineage>
        <taxon>unclassified sequences</taxon>
        <taxon>metagenomes</taxon>
        <taxon>ecological metagenomes</taxon>
    </lineage>
</organism>
<evidence type="ECO:0000313" key="1">
    <source>
        <dbReference type="EMBL" id="SVB44669.1"/>
    </source>
</evidence>
<name>A0A382E2L7_9ZZZZ</name>
<proteinExistence type="predicted"/>
<dbReference type="AlphaFoldDB" id="A0A382E2L7"/>